<dbReference type="PANTHER" id="PTHR30469">
    <property type="entry name" value="MULTIDRUG RESISTANCE PROTEIN MDTA"/>
    <property type="match status" value="1"/>
</dbReference>
<keyword evidence="3" id="KW-1185">Reference proteome</keyword>
<sequence length="484" mass="51729">MRFLRQSVMGLFLAAMTLGLLGYAANMVRGAVLARMASEDRAPAQRERVFAVAVQTAVPGRETPVLEAFGEVRAKRTLELRAAASGRIVEMSDSFAEGGVVSEGEVLLRLDPSDAESARDAVAADLSDAEAEVRDAEAALLLAKDELAAALEQAELRTRALQRQQDLAARGVGTAAAVETAELADSAARQMVLASRQAVTQSQARIAQSATRLKRSQLILQDAERRVVDTIVTAPFAGSLSGVSLTLGRLVSDNEQLATLIDPAALEVSFRLSTAQYVRLLDDDGRLPNLPIKARLDVAGVDLVATGRVLRDSAAVGEAESGRLVFAALDGARGFKPGDFVTVSVEEPPIDRVVRLPASAFDGSGTVLAVNDDNRLEALDAQLVRRQGNDVLLRGPELAGRRIVTTRTPLLGPGIAVRPLEGEAQTPDAPDMVELTEERRAKLVAFVEANQRMPDDVKARVLLRLSEPQVPAQMIERLESRMGS</sequence>
<reference evidence="2 3" key="1">
    <citation type="submission" date="2019-04" db="EMBL/GenBank/DDBJ databases">
        <title>Shimia ponticola sp. nov., isolated from seawater.</title>
        <authorList>
            <person name="Kim Y.-O."/>
            <person name="Yoon J.-H."/>
        </authorList>
    </citation>
    <scope>NUCLEOTIDE SEQUENCE [LARGE SCALE GENOMIC DNA]</scope>
    <source>
        <strain evidence="2 3">MYP11</strain>
    </source>
</reference>
<name>A0A4S4N5M2_9RHOB</name>
<dbReference type="OrthoDB" id="7626141at2"/>
<proteinExistence type="predicted"/>
<accession>A0A4S4N5M2</accession>
<dbReference type="GO" id="GO:0015562">
    <property type="term" value="F:efflux transmembrane transporter activity"/>
    <property type="evidence" value="ECO:0007669"/>
    <property type="project" value="TreeGrafter"/>
</dbReference>
<protein>
    <submittedName>
        <fullName evidence="2">HlyD family efflux transporter periplasmic adaptor subunit</fullName>
    </submittedName>
</protein>
<gene>
    <name evidence="2" type="ORF">E4Z66_18290</name>
</gene>
<dbReference type="RefSeq" id="WP_136464529.1">
    <property type="nucleotide sequence ID" value="NZ_SRKY01000006.1"/>
</dbReference>
<dbReference type="SUPFAM" id="SSF111369">
    <property type="entry name" value="HlyD-like secretion proteins"/>
    <property type="match status" value="1"/>
</dbReference>
<dbReference type="AlphaFoldDB" id="A0A4S4N5M2"/>
<dbReference type="Proteomes" id="UP000306602">
    <property type="component" value="Unassembled WGS sequence"/>
</dbReference>
<dbReference type="Gene3D" id="2.40.30.170">
    <property type="match status" value="1"/>
</dbReference>
<evidence type="ECO:0000313" key="2">
    <source>
        <dbReference type="EMBL" id="THH34389.1"/>
    </source>
</evidence>
<dbReference type="GO" id="GO:1990281">
    <property type="term" value="C:efflux pump complex"/>
    <property type="evidence" value="ECO:0007669"/>
    <property type="project" value="TreeGrafter"/>
</dbReference>
<organism evidence="2 3">
    <name type="scientific">Aliishimia ponticola</name>
    <dbReference type="NCBI Taxonomy" id="2499833"/>
    <lineage>
        <taxon>Bacteria</taxon>
        <taxon>Pseudomonadati</taxon>
        <taxon>Pseudomonadota</taxon>
        <taxon>Alphaproteobacteria</taxon>
        <taxon>Rhodobacterales</taxon>
        <taxon>Paracoccaceae</taxon>
        <taxon>Aliishimia</taxon>
    </lineage>
</organism>
<comment type="caution">
    <text evidence="2">The sequence shown here is derived from an EMBL/GenBank/DDBJ whole genome shotgun (WGS) entry which is preliminary data.</text>
</comment>
<evidence type="ECO:0000256" key="1">
    <source>
        <dbReference type="SAM" id="Coils"/>
    </source>
</evidence>
<dbReference type="EMBL" id="SRKY01000006">
    <property type="protein sequence ID" value="THH34389.1"/>
    <property type="molecule type" value="Genomic_DNA"/>
</dbReference>
<keyword evidence="1" id="KW-0175">Coiled coil</keyword>
<feature type="coiled-coil region" evidence="1">
    <location>
        <begin position="119"/>
        <end position="164"/>
    </location>
</feature>
<dbReference type="Gene3D" id="2.40.50.100">
    <property type="match status" value="1"/>
</dbReference>
<dbReference type="Gene3D" id="1.10.287.470">
    <property type="entry name" value="Helix hairpin bin"/>
    <property type="match status" value="1"/>
</dbReference>
<evidence type="ECO:0000313" key="3">
    <source>
        <dbReference type="Proteomes" id="UP000306602"/>
    </source>
</evidence>